<dbReference type="InterPro" id="IPR029044">
    <property type="entry name" value="Nucleotide-diphossugar_trans"/>
</dbReference>
<dbReference type="GO" id="GO:0005978">
    <property type="term" value="P:glycogen biosynthetic process"/>
    <property type="evidence" value="ECO:0007669"/>
    <property type="project" value="InterPro"/>
</dbReference>
<keyword evidence="11" id="KW-1185">Reference proteome</keyword>
<sequence>MAGLLHGPVPGSHARVQARSGSQVVPAVCSRLVAARGRTRACASPASGGAAAPAKQPTSGSSGASYAPSRSGSGGASGNESGSEGPSGSPLSSSFDYDGELSRQGRPVWPRGSLTAVVLGGGETDSRRLFPLTQYRTLPPVPFGGPYRIIDLLMSNLLNSGVNKIHILTAYNSYSLNRHLQRTYDMTCGVPYGGDGYIEVVAETPSPDSQAWSNGTASCVRQFMSYFEGNTKNRFIEDVLILPGDHVYSADYTPIILSHRATGADLTVVCRPVAGDQASRLGLVKLDSAARISAFVEKPRPELLPALSMSDEEIRPFLRSSQQAEAFAAAAQQRQRPAAKGGARVGGGRGPRVVLDSQTSMDDPNPGPSFVGSTGIYIFRRQVLSDLLQSLPRARDFGRDIIPACIEQGFKVHAYRLPGYWADVGGCIGDYYTASMALLKDHPSVEFNAPISSPFFKYPLTIPASAMRGARLSRSLVSAGGIITDSRIEHSVLGPRCIIGPNVLVEDCVIMGADHYEHERPQAKPHSPSNPPIGIGEGSVLKGAIVDLNCRIGKNVTLVNKDGVFESNERAVQGIYIRDGIIVITRDAAVPDGTVL</sequence>
<dbReference type="InterPro" id="IPR005835">
    <property type="entry name" value="NTP_transferase_dom"/>
</dbReference>
<dbReference type="EC" id="2.7.7.27" evidence="3"/>
<keyword evidence="7" id="KW-0547">Nucleotide-binding</keyword>
<organism evidence="10 11">
    <name type="scientific">Edaphochlamys debaryana</name>
    <dbReference type="NCBI Taxonomy" id="47281"/>
    <lineage>
        <taxon>Eukaryota</taxon>
        <taxon>Viridiplantae</taxon>
        <taxon>Chlorophyta</taxon>
        <taxon>core chlorophytes</taxon>
        <taxon>Chlorophyceae</taxon>
        <taxon>CS clade</taxon>
        <taxon>Chlamydomonadales</taxon>
        <taxon>Chlamydomonadales incertae sedis</taxon>
        <taxon>Edaphochlamys</taxon>
    </lineage>
</organism>
<evidence type="ECO:0000256" key="7">
    <source>
        <dbReference type="ARBA" id="ARBA00022741"/>
    </source>
</evidence>
<feature type="region of interest" description="Disordered" evidence="8">
    <location>
        <begin position="43"/>
        <end position="106"/>
    </location>
</feature>
<dbReference type="AlphaFoldDB" id="A0A836C7C8"/>
<evidence type="ECO:0000256" key="4">
    <source>
        <dbReference type="ARBA" id="ARBA00022533"/>
    </source>
</evidence>
<name>A0A836C7C8_9CHLO</name>
<evidence type="ECO:0000256" key="6">
    <source>
        <dbReference type="ARBA" id="ARBA00022695"/>
    </source>
</evidence>
<dbReference type="InterPro" id="IPR011004">
    <property type="entry name" value="Trimer_LpxA-like_sf"/>
</dbReference>
<keyword evidence="5" id="KW-0808">Transferase</keyword>
<dbReference type="EMBL" id="JAEHOE010000001">
    <property type="protein sequence ID" value="KAG2501642.1"/>
    <property type="molecule type" value="Genomic_DNA"/>
</dbReference>
<evidence type="ECO:0000313" key="11">
    <source>
        <dbReference type="Proteomes" id="UP000612055"/>
    </source>
</evidence>
<comment type="caution">
    <text evidence="10">The sequence shown here is derived from an EMBL/GenBank/DDBJ whole genome shotgun (WGS) entry which is preliminary data.</text>
</comment>
<evidence type="ECO:0000256" key="1">
    <source>
        <dbReference type="ARBA" id="ARBA00000956"/>
    </source>
</evidence>
<evidence type="ECO:0000259" key="9">
    <source>
        <dbReference type="Pfam" id="PF00483"/>
    </source>
</evidence>
<dbReference type="Gene3D" id="3.90.550.10">
    <property type="entry name" value="Spore Coat Polysaccharide Biosynthesis Protein SpsA, Chain A"/>
    <property type="match status" value="1"/>
</dbReference>
<feature type="region of interest" description="Disordered" evidence="8">
    <location>
        <begin position="1"/>
        <end position="22"/>
    </location>
</feature>
<dbReference type="InterPro" id="IPR011831">
    <property type="entry name" value="ADP-Glc_PPase"/>
</dbReference>
<keyword evidence="6" id="KW-0548">Nucleotidyltransferase</keyword>
<evidence type="ECO:0000256" key="3">
    <source>
        <dbReference type="ARBA" id="ARBA00012460"/>
    </source>
</evidence>
<dbReference type="Proteomes" id="UP000612055">
    <property type="component" value="Unassembled WGS sequence"/>
</dbReference>
<dbReference type="SUPFAM" id="SSF53448">
    <property type="entry name" value="Nucleotide-diphospho-sugar transferases"/>
    <property type="match status" value="1"/>
</dbReference>
<gene>
    <name evidence="10" type="ORF">HYH03_000146</name>
</gene>
<dbReference type="Pfam" id="PF25247">
    <property type="entry name" value="LbH_GLGC"/>
    <property type="match status" value="1"/>
</dbReference>
<dbReference type="SUPFAM" id="SSF51161">
    <property type="entry name" value="Trimeric LpxA-like enzymes"/>
    <property type="match status" value="1"/>
</dbReference>
<dbReference type="GO" id="GO:0000166">
    <property type="term" value="F:nucleotide binding"/>
    <property type="evidence" value="ECO:0007669"/>
    <property type="project" value="UniProtKB-KW"/>
</dbReference>
<reference evidence="10" key="1">
    <citation type="journal article" date="2020" name="bioRxiv">
        <title>Comparative genomics of Chlamydomonas.</title>
        <authorList>
            <person name="Craig R.J."/>
            <person name="Hasan A.R."/>
            <person name="Ness R.W."/>
            <person name="Keightley P.D."/>
        </authorList>
    </citation>
    <scope>NUCLEOTIDE SEQUENCE</scope>
    <source>
        <strain evidence="10">CCAP 11/70</strain>
    </source>
</reference>
<dbReference type="OrthoDB" id="1933562at2759"/>
<dbReference type="PANTHER" id="PTHR43523">
    <property type="entry name" value="GLUCOSE-1-PHOSPHATE ADENYLYLTRANSFERASE-RELATED"/>
    <property type="match status" value="1"/>
</dbReference>
<evidence type="ECO:0000256" key="5">
    <source>
        <dbReference type="ARBA" id="ARBA00022679"/>
    </source>
</evidence>
<dbReference type="Pfam" id="PF00483">
    <property type="entry name" value="NTP_transferase"/>
    <property type="match status" value="1"/>
</dbReference>
<evidence type="ECO:0000256" key="2">
    <source>
        <dbReference type="ARBA" id="ARBA00010443"/>
    </source>
</evidence>
<dbReference type="Gene3D" id="2.160.10.10">
    <property type="entry name" value="Hexapeptide repeat proteins"/>
    <property type="match status" value="1"/>
</dbReference>
<dbReference type="CDD" id="cd04651">
    <property type="entry name" value="LbH_G1P_AT_C"/>
    <property type="match status" value="1"/>
</dbReference>
<evidence type="ECO:0000313" key="10">
    <source>
        <dbReference type="EMBL" id="KAG2501642.1"/>
    </source>
</evidence>
<comment type="catalytic activity">
    <reaction evidence="1">
        <text>alpha-D-glucose 1-phosphate + ATP + H(+) = ADP-alpha-D-glucose + diphosphate</text>
        <dbReference type="Rhea" id="RHEA:12120"/>
        <dbReference type="ChEBI" id="CHEBI:15378"/>
        <dbReference type="ChEBI" id="CHEBI:30616"/>
        <dbReference type="ChEBI" id="CHEBI:33019"/>
        <dbReference type="ChEBI" id="CHEBI:57498"/>
        <dbReference type="ChEBI" id="CHEBI:58601"/>
        <dbReference type="EC" id="2.7.7.27"/>
    </reaction>
</comment>
<proteinExistence type="inferred from homology"/>
<protein>
    <recommendedName>
        <fullName evidence="3">glucose-1-phosphate adenylyltransferase</fullName>
        <ecNumber evidence="3">2.7.7.27</ecNumber>
    </recommendedName>
</protein>
<feature type="compositionally biased region" description="Low complexity" evidence="8">
    <location>
        <begin position="78"/>
        <end position="94"/>
    </location>
</feature>
<feature type="compositionally biased region" description="Low complexity" evidence="8">
    <location>
        <begin position="43"/>
        <end position="71"/>
    </location>
</feature>
<dbReference type="GO" id="GO:0008878">
    <property type="term" value="F:glucose-1-phosphate adenylyltransferase activity"/>
    <property type="evidence" value="ECO:0007669"/>
    <property type="project" value="UniProtKB-EC"/>
</dbReference>
<dbReference type="PANTHER" id="PTHR43523:SF12">
    <property type="entry name" value="GLUCOSE-1-PHOSPHATE ADENYLYLTRANSFERASE LARGE SUBUNIT 1, CHLOROPLASTIC-RELATED"/>
    <property type="match status" value="1"/>
</dbReference>
<keyword evidence="4" id="KW-0021">Allosteric enzyme</keyword>
<evidence type="ECO:0000256" key="8">
    <source>
        <dbReference type="SAM" id="MobiDB-lite"/>
    </source>
</evidence>
<comment type="similarity">
    <text evidence="2">Belongs to the bacterial/plant glucose-1-phosphate adenylyltransferase family.</text>
</comment>
<accession>A0A836C7C8</accession>
<feature type="domain" description="Nucleotidyl transferase" evidence="9">
    <location>
        <begin position="116"/>
        <end position="440"/>
    </location>
</feature>